<gene>
    <name evidence="1" type="ORF">AVEN_203366_1</name>
</gene>
<keyword evidence="2" id="KW-1185">Reference proteome</keyword>
<protein>
    <submittedName>
        <fullName evidence="1">Uncharacterized protein</fullName>
    </submittedName>
</protein>
<dbReference type="AlphaFoldDB" id="A0A4Y2X8T0"/>
<evidence type="ECO:0000313" key="1">
    <source>
        <dbReference type="EMBL" id="GBO46023.1"/>
    </source>
</evidence>
<accession>A0A4Y2X8T0</accession>
<dbReference type="EMBL" id="BGPR01073454">
    <property type="protein sequence ID" value="GBO46023.1"/>
    <property type="molecule type" value="Genomic_DNA"/>
</dbReference>
<evidence type="ECO:0000313" key="2">
    <source>
        <dbReference type="Proteomes" id="UP000499080"/>
    </source>
</evidence>
<reference evidence="1 2" key="1">
    <citation type="journal article" date="2019" name="Sci. Rep.">
        <title>Orb-weaving spider Araneus ventricosus genome elucidates the spidroin gene catalogue.</title>
        <authorList>
            <person name="Kono N."/>
            <person name="Nakamura H."/>
            <person name="Ohtoshi R."/>
            <person name="Moran D.A.P."/>
            <person name="Shinohara A."/>
            <person name="Yoshida Y."/>
            <person name="Fujiwara M."/>
            <person name="Mori M."/>
            <person name="Tomita M."/>
            <person name="Arakawa K."/>
        </authorList>
    </citation>
    <scope>NUCLEOTIDE SEQUENCE [LARGE SCALE GENOMIC DNA]</scope>
</reference>
<sequence length="72" mass="7816">VGSRWPDDKVSGPTGFRLETRIPRRAAVKADLGRAKSVWVKRPTAGVVPVQVSSSSSDCFKITNFPLSKGLF</sequence>
<name>A0A4Y2X8T0_ARAVE</name>
<proteinExistence type="predicted"/>
<organism evidence="1 2">
    <name type="scientific">Araneus ventricosus</name>
    <name type="common">Orbweaver spider</name>
    <name type="synonym">Epeira ventricosa</name>
    <dbReference type="NCBI Taxonomy" id="182803"/>
    <lineage>
        <taxon>Eukaryota</taxon>
        <taxon>Metazoa</taxon>
        <taxon>Ecdysozoa</taxon>
        <taxon>Arthropoda</taxon>
        <taxon>Chelicerata</taxon>
        <taxon>Arachnida</taxon>
        <taxon>Araneae</taxon>
        <taxon>Araneomorphae</taxon>
        <taxon>Entelegynae</taxon>
        <taxon>Araneoidea</taxon>
        <taxon>Araneidae</taxon>
        <taxon>Araneus</taxon>
    </lineage>
</organism>
<feature type="non-terminal residue" evidence="1">
    <location>
        <position position="1"/>
    </location>
</feature>
<comment type="caution">
    <text evidence="1">The sequence shown here is derived from an EMBL/GenBank/DDBJ whole genome shotgun (WGS) entry which is preliminary data.</text>
</comment>
<dbReference type="Proteomes" id="UP000499080">
    <property type="component" value="Unassembled WGS sequence"/>
</dbReference>